<evidence type="ECO:0000313" key="10">
    <source>
        <dbReference type="EMBL" id="EGJ49073.1"/>
    </source>
</evidence>
<keyword evidence="7" id="KW-1133">Transmembrane helix</keyword>
<dbReference type="SMART" id="SM00304">
    <property type="entry name" value="HAMP"/>
    <property type="match status" value="1"/>
</dbReference>
<dbReference type="InterPro" id="IPR027417">
    <property type="entry name" value="P-loop_NTPase"/>
</dbReference>
<evidence type="ECO:0000259" key="8">
    <source>
        <dbReference type="PROSITE" id="PS50045"/>
    </source>
</evidence>
<gene>
    <name evidence="10" type="ORF">Desaf_0722</name>
</gene>
<evidence type="ECO:0000256" key="7">
    <source>
        <dbReference type="SAM" id="Phobius"/>
    </source>
</evidence>
<organism evidence="10 11">
    <name type="scientific">Desulfocurvibacter africanus subsp. africanus str. Walvis Bay</name>
    <dbReference type="NCBI Taxonomy" id="690850"/>
    <lineage>
        <taxon>Bacteria</taxon>
        <taxon>Pseudomonadati</taxon>
        <taxon>Thermodesulfobacteriota</taxon>
        <taxon>Desulfovibrionia</taxon>
        <taxon>Desulfovibrionales</taxon>
        <taxon>Desulfovibrionaceae</taxon>
        <taxon>Desulfocurvibacter</taxon>
    </lineage>
</organism>
<name>F3YW43_DESAF</name>
<dbReference type="GO" id="GO:0006355">
    <property type="term" value="P:regulation of DNA-templated transcription"/>
    <property type="evidence" value="ECO:0007669"/>
    <property type="project" value="InterPro"/>
</dbReference>
<feature type="transmembrane region" description="Helical" evidence="7">
    <location>
        <begin position="27"/>
        <end position="47"/>
    </location>
</feature>
<dbReference type="Gene3D" id="1.10.8.60">
    <property type="match status" value="1"/>
</dbReference>
<dbReference type="PROSITE" id="PS50885">
    <property type="entry name" value="HAMP"/>
    <property type="match status" value="1"/>
</dbReference>
<feature type="region of interest" description="Disordered" evidence="6">
    <location>
        <begin position="735"/>
        <end position="779"/>
    </location>
</feature>
<dbReference type="Gene3D" id="3.40.50.300">
    <property type="entry name" value="P-loop containing nucleotide triphosphate hydrolases"/>
    <property type="match status" value="1"/>
</dbReference>
<evidence type="ECO:0000256" key="6">
    <source>
        <dbReference type="SAM" id="MobiDB-lite"/>
    </source>
</evidence>
<feature type="compositionally biased region" description="Basic and acidic residues" evidence="6">
    <location>
        <begin position="742"/>
        <end position="760"/>
    </location>
</feature>
<keyword evidence="5" id="KW-0804">Transcription</keyword>
<evidence type="ECO:0000259" key="9">
    <source>
        <dbReference type="PROSITE" id="PS50885"/>
    </source>
</evidence>
<keyword evidence="7" id="KW-0472">Membrane</keyword>
<dbReference type="KEGG" id="daf:Desaf_0722"/>
<dbReference type="FunFam" id="3.40.50.300:FF:000006">
    <property type="entry name" value="DNA-binding transcriptional regulator NtrC"/>
    <property type="match status" value="1"/>
</dbReference>
<dbReference type="STRING" id="690850.Desaf_0722"/>
<dbReference type="PROSITE" id="PS50045">
    <property type="entry name" value="SIGMA54_INTERACT_4"/>
    <property type="match status" value="1"/>
</dbReference>
<dbReference type="GO" id="GO:0016020">
    <property type="term" value="C:membrane"/>
    <property type="evidence" value="ECO:0007669"/>
    <property type="project" value="InterPro"/>
</dbReference>
<dbReference type="SUPFAM" id="SSF52540">
    <property type="entry name" value="P-loop containing nucleoside triphosphate hydrolases"/>
    <property type="match status" value="1"/>
</dbReference>
<dbReference type="Pfam" id="PF25601">
    <property type="entry name" value="AAA_lid_14"/>
    <property type="match status" value="1"/>
</dbReference>
<dbReference type="PROSITE" id="PS00676">
    <property type="entry name" value="SIGMA54_INTERACT_2"/>
    <property type="match status" value="1"/>
</dbReference>
<keyword evidence="7" id="KW-0812">Transmembrane</keyword>
<dbReference type="InterPro" id="IPR003660">
    <property type="entry name" value="HAMP_dom"/>
</dbReference>
<dbReference type="InterPro" id="IPR025944">
    <property type="entry name" value="Sigma_54_int_dom_CS"/>
</dbReference>
<dbReference type="PANTHER" id="PTHR32071">
    <property type="entry name" value="TRANSCRIPTIONAL REGULATORY PROTEIN"/>
    <property type="match status" value="1"/>
</dbReference>
<feature type="transmembrane region" description="Helical" evidence="7">
    <location>
        <begin position="366"/>
        <end position="385"/>
    </location>
</feature>
<dbReference type="Pfam" id="PF00158">
    <property type="entry name" value="Sigma54_activat"/>
    <property type="match status" value="1"/>
</dbReference>
<evidence type="ECO:0000256" key="5">
    <source>
        <dbReference type="ARBA" id="ARBA00023163"/>
    </source>
</evidence>
<dbReference type="AlphaFoldDB" id="F3YW43"/>
<dbReference type="EMBL" id="CP003221">
    <property type="protein sequence ID" value="EGJ49073.1"/>
    <property type="molecule type" value="Genomic_DNA"/>
</dbReference>
<dbReference type="Proteomes" id="UP000007844">
    <property type="component" value="Chromosome"/>
</dbReference>
<keyword evidence="1" id="KW-0547">Nucleotide-binding</keyword>
<dbReference type="GO" id="GO:0003677">
    <property type="term" value="F:DNA binding"/>
    <property type="evidence" value="ECO:0007669"/>
    <property type="project" value="UniProtKB-KW"/>
</dbReference>
<dbReference type="CDD" id="cd00009">
    <property type="entry name" value="AAA"/>
    <property type="match status" value="1"/>
</dbReference>
<dbReference type="InterPro" id="IPR002078">
    <property type="entry name" value="Sigma_54_int"/>
</dbReference>
<feature type="domain" description="Sigma-54 factor interaction" evidence="8">
    <location>
        <begin position="477"/>
        <end position="706"/>
    </location>
</feature>
<dbReference type="GO" id="GO:0005524">
    <property type="term" value="F:ATP binding"/>
    <property type="evidence" value="ECO:0007669"/>
    <property type="project" value="UniProtKB-KW"/>
</dbReference>
<dbReference type="eggNOG" id="COG2204">
    <property type="taxonomic scope" value="Bacteria"/>
</dbReference>
<accession>F3YW43</accession>
<dbReference type="Gene3D" id="6.10.340.10">
    <property type="match status" value="1"/>
</dbReference>
<dbReference type="InterPro" id="IPR003593">
    <property type="entry name" value="AAA+_ATPase"/>
</dbReference>
<dbReference type="InterPro" id="IPR025943">
    <property type="entry name" value="Sigma_54_int_dom_ATP-bd_2"/>
</dbReference>
<dbReference type="GO" id="GO:0007165">
    <property type="term" value="P:signal transduction"/>
    <property type="evidence" value="ECO:0007669"/>
    <property type="project" value="InterPro"/>
</dbReference>
<keyword evidence="2" id="KW-0067">ATP-binding</keyword>
<sequence length="860" mass="95039">MRLFRGSMAFLGRSEGFREGSRVRNKLLMALIPPIVLVLLATGYITYSFSRNYLNTALQRIARVQSRAMSHAVEEYLRERKRDLLFIAHGPASTEVIRETMSRARRAGMSTPREVGYFGPDQEPGFMLLMNDEGAFEVDAPPVSSIQLLAEVRSGGAVPLEPGEVRIGPVEKTEYTLPAQAGGEPRTVQAQVIRLLTRGNDGGYFVLSVDAASVRDILSVYTSPKSPLWAYPRTPEVRYAFLFDTRGWMLFQSEETEHASPELGTYLARAGFTGTLGRPGLPAAFRPGAAYGDYWRMVDDVGQGKHDLIESREGADLSQYINDYYLSYSPVRFTPGGGKPAQIYCGLAYVDRTRMTLMAGYKQVDIIFIITLSTILLISIIIFFISRRLTRPIIELSREVNAIQETGLIRPIELKFRDYETGGLTEAINNLISTVQRQMDEIRHMDLTIQTANLKERAELESIIKAAAKQEVEIAEIVGFGPQVERLKADIAKAAQVDADVLITGETGTGKQLAAEAVHRLSRRSAKPFVSINCGALDENLLLDTLFGHVKGAFTEAKAERKGAFQEADGGTLFLDEIQTASPKVQQALLRAIAMRRFRPLGSDKEVDVDVRLIAATNVDLRQEIDEGGFRQDLYYRLKVLTIETIPLRQQKSNIPVLADRFLKQAEPVSGKKDLGLSKGALENLMAYDWPGNIRELQNCMTMAAVMVEGNLIQASDLRLDDNGRQGPALPLVAARASTQRSPEEPRLPEEPRQPWEPRPPKGGSMVDKPGEGSVSEGGVLAAPAEDLPMGLNPRQAKVYPFILQEGGVTRNRYQEIVGGNLSARTANYDLGELVLRGLLIKIGRGPSTRYEARRPKVGG</sequence>
<evidence type="ECO:0000256" key="2">
    <source>
        <dbReference type="ARBA" id="ARBA00022840"/>
    </source>
</evidence>
<keyword evidence="3" id="KW-0805">Transcription regulation</keyword>
<evidence type="ECO:0000256" key="3">
    <source>
        <dbReference type="ARBA" id="ARBA00023015"/>
    </source>
</evidence>
<evidence type="ECO:0000256" key="1">
    <source>
        <dbReference type="ARBA" id="ARBA00022741"/>
    </source>
</evidence>
<dbReference type="HOGENOM" id="CLU_016568_0_0_7"/>
<keyword evidence="4" id="KW-0238">DNA-binding</keyword>
<reference evidence="10 11" key="1">
    <citation type="journal article" date="2011" name="J. Bacteriol.">
        <title>Genome sequence of the mercury-methylating and pleomorphic Desulfovibrio africanus Strain Walvis Bay.</title>
        <authorList>
            <person name="Brown S.D."/>
            <person name="Wall J.D."/>
            <person name="Kucken A.M."/>
            <person name="Gilmour C.C."/>
            <person name="Podar M."/>
            <person name="Brandt C.C."/>
            <person name="Teshima H."/>
            <person name="Detter J.C."/>
            <person name="Han C.S."/>
            <person name="Land M.L."/>
            <person name="Lucas S."/>
            <person name="Han J."/>
            <person name="Pennacchio L."/>
            <person name="Nolan M."/>
            <person name="Pitluck S."/>
            <person name="Woyke T."/>
            <person name="Goodwin L."/>
            <person name="Palumbo A.V."/>
            <person name="Elias D.A."/>
        </authorList>
    </citation>
    <scope>NUCLEOTIDE SEQUENCE [LARGE SCALE GENOMIC DNA]</scope>
    <source>
        <strain evidence="10 11">Walvis Bay</strain>
    </source>
</reference>
<protein>
    <submittedName>
        <fullName evidence="10">Sigma 54 interacting domain protein</fullName>
    </submittedName>
</protein>
<dbReference type="SMART" id="SM00382">
    <property type="entry name" value="AAA"/>
    <property type="match status" value="1"/>
</dbReference>
<dbReference type="PROSITE" id="PS00688">
    <property type="entry name" value="SIGMA54_INTERACT_3"/>
    <property type="match status" value="1"/>
</dbReference>
<evidence type="ECO:0000313" key="11">
    <source>
        <dbReference type="Proteomes" id="UP000007844"/>
    </source>
</evidence>
<keyword evidence="11" id="KW-1185">Reference proteome</keyword>
<dbReference type="RefSeq" id="WP_014258909.1">
    <property type="nucleotide sequence ID" value="NC_016629.1"/>
</dbReference>
<feature type="domain" description="HAMP" evidence="9">
    <location>
        <begin position="387"/>
        <end position="440"/>
    </location>
</feature>
<proteinExistence type="predicted"/>
<dbReference type="PANTHER" id="PTHR32071:SF117">
    <property type="entry name" value="PTS-DEPENDENT DIHYDROXYACETONE KINASE OPERON REGULATORY PROTEIN-RELATED"/>
    <property type="match status" value="1"/>
</dbReference>
<evidence type="ECO:0000256" key="4">
    <source>
        <dbReference type="ARBA" id="ARBA00023125"/>
    </source>
</evidence>
<dbReference type="InterPro" id="IPR058031">
    <property type="entry name" value="AAA_lid_NorR"/>
</dbReference>